<name>A0ACB9RQP2_9MYRT</name>
<organism evidence="1 2">
    <name type="scientific">Melastoma candidum</name>
    <dbReference type="NCBI Taxonomy" id="119954"/>
    <lineage>
        <taxon>Eukaryota</taxon>
        <taxon>Viridiplantae</taxon>
        <taxon>Streptophyta</taxon>
        <taxon>Embryophyta</taxon>
        <taxon>Tracheophyta</taxon>
        <taxon>Spermatophyta</taxon>
        <taxon>Magnoliopsida</taxon>
        <taxon>eudicotyledons</taxon>
        <taxon>Gunneridae</taxon>
        <taxon>Pentapetalae</taxon>
        <taxon>rosids</taxon>
        <taxon>malvids</taxon>
        <taxon>Myrtales</taxon>
        <taxon>Melastomataceae</taxon>
        <taxon>Melastomatoideae</taxon>
        <taxon>Melastomateae</taxon>
        <taxon>Melastoma</taxon>
    </lineage>
</organism>
<comment type="caution">
    <text evidence="1">The sequence shown here is derived from an EMBL/GenBank/DDBJ whole genome shotgun (WGS) entry which is preliminary data.</text>
</comment>
<accession>A0ACB9RQP2</accession>
<dbReference type="Proteomes" id="UP001057402">
    <property type="component" value="Chromosome 3"/>
</dbReference>
<sequence length="762" mass="86232">MISFFQESPREKEGDFRPGVQLGYLLVFFFVLAVLNLSPPKTLRKKHFFTVTEREMTDPSDGALVPRADPASSRVYRFSHGLAPLAASPRVSISWGRGNSLRVSLFPPDPAASVCGEVVELDLAGDHDAEIDDVEWRRIAHGSVSPFAVLQNKRNSVLALEKMGPPSLYHLEWWEYVMEYSKDISKLLGNSKSVSTGVIESPTQVLKTEQKPTSLKAAWELIEMFYADRLCQAWLPERLVDWLSDYDTLFSASSATVRSKLVEFQNDLIRIQVIEDNPRYWEVIGSVLAVGWLEIVVKLLRLHGSYQLHQLSRRETENGLVEAVAVLISKMPRMRHELEGGRLGECQKNRPDFTRAWEKWRAQIMKLDCSSFWVQCNHLPTREGLRNLLQILLGNTNSLLAATHHWLELFISHLLYIRPLTSGLDSMYSLAQKCIQLKPVSKSHKLIRILIGILSENTEVVLAECSKEYGPWMVAHATELLTTGSDEAESLLRDERHNLGEISLEELNRIIYAQVLTSHALTWQIAPVYLMSCIKQGVGLLEILLYKQAFRSNRHLHKTLEICRLYELDHVSSGIMKIAGLYHWKHGRKGAGVFWLQQAGDEATLNRIAQQLFASVGKSLSDESFKQWEGLVELLGSQSRNAGGLEFLYKYRDFKKSLKQISDGKNTEAAKKAVDSLISLMKNPSTPQRFWVPLLHDSLTLLNWPGRPLLDVENTNLLLNKLQELSLARLLPEFVEADVPSQAVSSVRLALATNLGRAILQE</sequence>
<keyword evidence="2" id="KW-1185">Reference proteome</keyword>
<reference evidence="2" key="1">
    <citation type="journal article" date="2023" name="Front. Plant Sci.">
        <title>Chromosomal-level genome assembly of Melastoma candidum provides insights into trichome evolution.</title>
        <authorList>
            <person name="Zhong Y."/>
            <person name="Wu W."/>
            <person name="Sun C."/>
            <person name="Zou P."/>
            <person name="Liu Y."/>
            <person name="Dai S."/>
            <person name="Zhou R."/>
        </authorList>
    </citation>
    <scope>NUCLEOTIDE SEQUENCE [LARGE SCALE GENOMIC DNA]</scope>
</reference>
<protein>
    <submittedName>
        <fullName evidence="1">Uncharacterized protein</fullName>
    </submittedName>
</protein>
<gene>
    <name evidence="1" type="ORF">MLD38_006373</name>
</gene>
<evidence type="ECO:0000313" key="2">
    <source>
        <dbReference type="Proteomes" id="UP001057402"/>
    </source>
</evidence>
<dbReference type="EMBL" id="CM042882">
    <property type="protein sequence ID" value="KAI4380151.1"/>
    <property type="molecule type" value="Genomic_DNA"/>
</dbReference>
<evidence type="ECO:0000313" key="1">
    <source>
        <dbReference type="EMBL" id="KAI4380151.1"/>
    </source>
</evidence>
<proteinExistence type="predicted"/>